<keyword evidence="1" id="KW-0863">Zinc-finger</keyword>
<dbReference type="STRING" id="13706.A0A1X2HU68"/>
<gene>
    <name evidence="4" type="ORF">BCR43DRAFT_482761</name>
</gene>
<dbReference type="SUPFAM" id="SSF57850">
    <property type="entry name" value="RING/U-box"/>
    <property type="match status" value="1"/>
</dbReference>
<dbReference type="OrthoDB" id="8062037at2759"/>
<keyword evidence="1" id="KW-0479">Metal-binding</keyword>
<proteinExistence type="predicted"/>
<protein>
    <recommendedName>
        <fullName evidence="3">RING-type domain-containing protein</fullName>
    </recommendedName>
</protein>
<dbReference type="Gene3D" id="3.30.40.10">
    <property type="entry name" value="Zinc/RING finger domain, C3HC4 (zinc finger)"/>
    <property type="match status" value="1"/>
</dbReference>
<evidence type="ECO:0000256" key="1">
    <source>
        <dbReference type="PROSITE-ProRule" id="PRU00175"/>
    </source>
</evidence>
<dbReference type="InterPro" id="IPR001841">
    <property type="entry name" value="Znf_RING"/>
</dbReference>
<dbReference type="InParanoid" id="A0A1X2HU68"/>
<dbReference type="InterPro" id="IPR013083">
    <property type="entry name" value="Znf_RING/FYVE/PHD"/>
</dbReference>
<comment type="caution">
    <text evidence="4">The sequence shown here is derived from an EMBL/GenBank/DDBJ whole genome shotgun (WGS) entry which is preliminary data.</text>
</comment>
<sequence length="52" mass="5963">MYRCGHHFHKDCVHEWLGLNSVCPLCKRDFRGKVESNEGGSAGDRDRDNNNT</sequence>
<keyword evidence="5" id="KW-1185">Reference proteome</keyword>
<reference evidence="4 5" key="1">
    <citation type="submission" date="2016-07" db="EMBL/GenBank/DDBJ databases">
        <title>Pervasive Adenine N6-methylation of Active Genes in Fungi.</title>
        <authorList>
            <consortium name="DOE Joint Genome Institute"/>
            <person name="Mondo S.J."/>
            <person name="Dannebaum R.O."/>
            <person name="Kuo R.C."/>
            <person name="Labutti K."/>
            <person name="Haridas S."/>
            <person name="Kuo A."/>
            <person name="Salamov A."/>
            <person name="Ahrendt S.R."/>
            <person name="Lipzen A."/>
            <person name="Sullivan W."/>
            <person name="Andreopoulos W.B."/>
            <person name="Clum A."/>
            <person name="Lindquist E."/>
            <person name="Daum C."/>
            <person name="Ramamoorthy G.K."/>
            <person name="Gryganskyi A."/>
            <person name="Culley D."/>
            <person name="Magnuson J.K."/>
            <person name="James T.Y."/>
            <person name="O'Malley M.A."/>
            <person name="Stajich J.E."/>
            <person name="Spatafora J.W."/>
            <person name="Visel A."/>
            <person name="Grigoriev I.V."/>
        </authorList>
    </citation>
    <scope>NUCLEOTIDE SEQUENCE [LARGE SCALE GENOMIC DNA]</scope>
    <source>
        <strain evidence="4 5">NRRL 2496</strain>
    </source>
</reference>
<evidence type="ECO:0000313" key="5">
    <source>
        <dbReference type="Proteomes" id="UP000242180"/>
    </source>
</evidence>
<dbReference type="PROSITE" id="PS50089">
    <property type="entry name" value="ZF_RING_2"/>
    <property type="match status" value="1"/>
</dbReference>
<organism evidence="4 5">
    <name type="scientific">Syncephalastrum racemosum</name>
    <name type="common">Filamentous fungus</name>
    <dbReference type="NCBI Taxonomy" id="13706"/>
    <lineage>
        <taxon>Eukaryota</taxon>
        <taxon>Fungi</taxon>
        <taxon>Fungi incertae sedis</taxon>
        <taxon>Mucoromycota</taxon>
        <taxon>Mucoromycotina</taxon>
        <taxon>Mucoromycetes</taxon>
        <taxon>Mucorales</taxon>
        <taxon>Syncephalastraceae</taxon>
        <taxon>Syncephalastrum</taxon>
    </lineage>
</organism>
<dbReference type="Proteomes" id="UP000242180">
    <property type="component" value="Unassembled WGS sequence"/>
</dbReference>
<name>A0A1X2HU68_SYNRA</name>
<feature type="compositionally biased region" description="Basic and acidic residues" evidence="2">
    <location>
        <begin position="43"/>
        <end position="52"/>
    </location>
</feature>
<dbReference type="Pfam" id="PF13639">
    <property type="entry name" value="zf-RING_2"/>
    <property type="match status" value="1"/>
</dbReference>
<dbReference type="GO" id="GO:0008270">
    <property type="term" value="F:zinc ion binding"/>
    <property type="evidence" value="ECO:0007669"/>
    <property type="project" value="UniProtKB-KW"/>
</dbReference>
<evidence type="ECO:0000313" key="4">
    <source>
        <dbReference type="EMBL" id="ORZ03109.1"/>
    </source>
</evidence>
<dbReference type="EMBL" id="MCGN01000001">
    <property type="protein sequence ID" value="ORZ03109.1"/>
    <property type="molecule type" value="Genomic_DNA"/>
</dbReference>
<evidence type="ECO:0000259" key="3">
    <source>
        <dbReference type="PROSITE" id="PS50089"/>
    </source>
</evidence>
<dbReference type="AlphaFoldDB" id="A0A1X2HU68"/>
<evidence type="ECO:0000256" key="2">
    <source>
        <dbReference type="SAM" id="MobiDB-lite"/>
    </source>
</evidence>
<keyword evidence="1" id="KW-0862">Zinc</keyword>
<feature type="region of interest" description="Disordered" evidence="2">
    <location>
        <begin position="32"/>
        <end position="52"/>
    </location>
</feature>
<feature type="domain" description="RING-type" evidence="3">
    <location>
        <begin position="4"/>
        <end position="27"/>
    </location>
</feature>
<accession>A0A1X2HU68</accession>